<reference evidence="3" key="1">
    <citation type="journal article" date="2019" name="Int. J. Syst. Evol. Microbiol.">
        <title>The Global Catalogue of Microorganisms (GCM) 10K type strain sequencing project: providing services to taxonomists for standard genome sequencing and annotation.</title>
        <authorList>
            <consortium name="The Broad Institute Genomics Platform"/>
            <consortium name="The Broad Institute Genome Sequencing Center for Infectious Disease"/>
            <person name="Wu L."/>
            <person name="Ma J."/>
        </authorList>
    </citation>
    <scope>NUCLEOTIDE SEQUENCE [LARGE SCALE GENOMIC DNA]</scope>
    <source>
        <strain evidence="3">KCTC 23984</strain>
    </source>
</reference>
<dbReference type="InterPro" id="IPR006674">
    <property type="entry name" value="HD_domain"/>
</dbReference>
<feature type="domain" description="HD" evidence="1">
    <location>
        <begin position="20"/>
        <end position="101"/>
    </location>
</feature>
<dbReference type="Gene3D" id="1.10.3210.10">
    <property type="entry name" value="Hypothetical protein af1432"/>
    <property type="match status" value="1"/>
</dbReference>
<evidence type="ECO:0000259" key="1">
    <source>
        <dbReference type="Pfam" id="PF01966"/>
    </source>
</evidence>
<dbReference type="PANTHER" id="PTHR38659">
    <property type="entry name" value="METAL-DEPENDENT PHOSPHOHYDROLASE"/>
    <property type="match status" value="1"/>
</dbReference>
<sequence>MRHKEAVEILNSMTTSESLLRHARTVELVMQAYARKLGEDESRWAITGLLHDSDYEAYPDQHPNVIVNLLRERGEEEIAHAISAHYTHWGVSYDTLLDKALIACDEITGFVVACAQVRPDRLQGLEAKSVIKKLKQKSFAASVDREEVRKGAELFEVDISEHIGFIIQVLQQHQEELALLPQASNSEN</sequence>
<evidence type="ECO:0000313" key="3">
    <source>
        <dbReference type="Proteomes" id="UP001597641"/>
    </source>
</evidence>
<keyword evidence="3" id="KW-1185">Reference proteome</keyword>
<dbReference type="Pfam" id="PF01966">
    <property type="entry name" value="HD"/>
    <property type="match status" value="1"/>
</dbReference>
<proteinExistence type="predicted"/>
<name>A0ABW6BWF1_9BACT</name>
<dbReference type="Proteomes" id="UP001597641">
    <property type="component" value="Unassembled WGS sequence"/>
</dbReference>
<dbReference type="PANTHER" id="PTHR38659:SF1">
    <property type="entry name" value="METAL DEPENDENT PHOSPHOHYDROLASE"/>
    <property type="match status" value="1"/>
</dbReference>
<comment type="caution">
    <text evidence="2">The sequence shown here is derived from an EMBL/GenBank/DDBJ whole genome shotgun (WGS) entry which is preliminary data.</text>
</comment>
<protein>
    <submittedName>
        <fullName evidence="2">HD domain-containing protein</fullName>
    </submittedName>
</protein>
<gene>
    <name evidence="2" type="ORF">ACFS7Z_14540</name>
</gene>
<evidence type="ECO:0000313" key="2">
    <source>
        <dbReference type="EMBL" id="MFD3001586.1"/>
    </source>
</evidence>
<dbReference type="RefSeq" id="WP_377485828.1">
    <property type="nucleotide sequence ID" value="NZ_JBHUOX010000010.1"/>
</dbReference>
<dbReference type="SUPFAM" id="SSF109604">
    <property type="entry name" value="HD-domain/PDEase-like"/>
    <property type="match status" value="1"/>
</dbReference>
<dbReference type="EMBL" id="JBHUOX010000010">
    <property type="protein sequence ID" value="MFD3001586.1"/>
    <property type="molecule type" value="Genomic_DNA"/>
</dbReference>
<organism evidence="2 3">
    <name type="scientific">Pontibacter toksunensis</name>
    <dbReference type="NCBI Taxonomy" id="1332631"/>
    <lineage>
        <taxon>Bacteria</taxon>
        <taxon>Pseudomonadati</taxon>
        <taxon>Bacteroidota</taxon>
        <taxon>Cytophagia</taxon>
        <taxon>Cytophagales</taxon>
        <taxon>Hymenobacteraceae</taxon>
        <taxon>Pontibacter</taxon>
    </lineage>
</organism>
<accession>A0ABW6BWF1</accession>